<dbReference type="PANTHER" id="PTHR19879:SF9">
    <property type="entry name" value="TRANSCRIPTION INITIATION FACTOR TFIID SUBUNIT 5"/>
    <property type="match status" value="1"/>
</dbReference>
<dbReference type="SUPFAM" id="SSF50998">
    <property type="entry name" value="Quinoprotein alcohol dehydrogenase-like"/>
    <property type="match status" value="1"/>
</dbReference>
<proteinExistence type="predicted"/>
<reference evidence="4" key="1">
    <citation type="submission" date="2023-06" db="EMBL/GenBank/DDBJ databases">
        <title>Uncultivated large filamentous bacteria from sulfidic sediments reveal new species and different genomic features in energy metabolism and defense.</title>
        <authorList>
            <person name="Fonseca A."/>
        </authorList>
    </citation>
    <scope>NUCLEOTIDE SEQUENCE</scope>
    <source>
        <strain evidence="4">HSG4</strain>
    </source>
</reference>
<evidence type="ECO:0000256" key="3">
    <source>
        <dbReference type="PROSITE-ProRule" id="PRU00221"/>
    </source>
</evidence>
<keyword evidence="1 3" id="KW-0853">WD repeat</keyword>
<gene>
    <name evidence="4" type="ORF">QUF54_07760</name>
</gene>
<accession>A0ABT7VUH5</accession>
<dbReference type="PROSITE" id="PS50082">
    <property type="entry name" value="WD_REPEATS_2"/>
    <property type="match status" value="1"/>
</dbReference>
<dbReference type="PANTHER" id="PTHR19879">
    <property type="entry name" value="TRANSCRIPTION INITIATION FACTOR TFIID"/>
    <property type="match status" value="1"/>
</dbReference>
<dbReference type="Pfam" id="PF00400">
    <property type="entry name" value="WD40"/>
    <property type="match status" value="1"/>
</dbReference>
<dbReference type="PROSITE" id="PS00678">
    <property type="entry name" value="WD_REPEATS_1"/>
    <property type="match status" value="1"/>
</dbReference>
<name>A0ABT7VUH5_9GAMM</name>
<keyword evidence="5" id="KW-1185">Reference proteome</keyword>
<protein>
    <submittedName>
        <fullName evidence="4">Uncharacterized protein</fullName>
    </submittedName>
</protein>
<dbReference type="PROSITE" id="PS50294">
    <property type="entry name" value="WD_REPEATS_REGION"/>
    <property type="match status" value="1"/>
</dbReference>
<feature type="repeat" description="WD" evidence="3">
    <location>
        <begin position="122"/>
        <end position="163"/>
    </location>
</feature>
<dbReference type="SMART" id="SM00320">
    <property type="entry name" value="WD40"/>
    <property type="match status" value="2"/>
</dbReference>
<dbReference type="Gene3D" id="2.130.10.10">
    <property type="entry name" value="YVTN repeat-like/Quinoprotein amine dehydrogenase"/>
    <property type="match status" value="1"/>
</dbReference>
<dbReference type="InterPro" id="IPR015943">
    <property type="entry name" value="WD40/YVTN_repeat-like_dom_sf"/>
</dbReference>
<evidence type="ECO:0000313" key="4">
    <source>
        <dbReference type="EMBL" id="MDM8563234.1"/>
    </source>
</evidence>
<comment type="caution">
    <text evidence="4">The sequence shown here is derived from an EMBL/GenBank/DDBJ whole genome shotgun (WGS) entry which is preliminary data.</text>
</comment>
<evidence type="ECO:0000313" key="5">
    <source>
        <dbReference type="Proteomes" id="UP001171945"/>
    </source>
</evidence>
<evidence type="ECO:0000256" key="2">
    <source>
        <dbReference type="ARBA" id="ARBA00022737"/>
    </source>
</evidence>
<dbReference type="InterPro" id="IPR011047">
    <property type="entry name" value="Quinoprotein_ADH-like_sf"/>
</dbReference>
<dbReference type="InterPro" id="IPR019775">
    <property type="entry name" value="WD40_repeat_CS"/>
</dbReference>
<evidence type="ECO:0000256" key="1">
    <source>
        <dbReference type="ARBA" id="ARBA00022574"/>
    </source>
</evidence>
<dbReference type="InterPro" id="IPR001680">
    <property type="entry name" value="WD40_rpt"/>
</dbReference>
<organism evidence="4 5">
    <name type="scientific">Candidatus Marithioploca araucensis</name>
    <dbReference type="NCBI Taxonomy" id="70273"/>
    <lineage>
        <taxon>Bacteria</taxon>
        <taxon>Pseudomonadati</taxon>
        <taxon>Pseudomonadota</taxon>
        <taxon>Gammaproteobacteria</taxon>
        <taxon>Thiotrichales</taxon>
        <taxon>Thiotrichaceae</taxon>
        <taxon>Candidatus Marithioploca</taxon>
    </lineage>
</organism>
<dbReference type="EMBL" id="JAUCGM010000521">
    <property type="protein sequence ID" value="MDM8563234.1"/>
    <property type="molecule type" value="Genomic_DNA"/>
</dbReference>
<dbReference type="Proteomes" id="UP001171945">
    <property type="component" value="Unassembled WGS sequence"/>
</dbReference>
<sequence>MGWGKTDGGSDISSPLEYRLRLPSSVRPLGTPKEINPNQNYLRAKDQWQDWSLRSRSGRWGHDAILDIKNQNRTVASIERGSNDGIDHRSYTFTPNGQTIISGGANGNLTAYQRDGSKIGDYVGHTGDVWAVAVSANGRFLLSGSDDQTVRLWNVETRENLLTLFHGSNGEWVAWTESGHYAASPNGDKMIGWHLNKGVAHAADYITAARLSKSLNRPDIVANTVRLRSVKQALAKAELTDFNLERLINDALP</sequence>
<keyword evidence="2" id="KW-0677">Repeat</keyword>